<reference evidence="1 2" key="1">
    <citation type="submission" date="2019-03" db="EMBL/GenBank/DDBJ databases">
        <title>Genomic Encyclopedia of Type Strains, Phase IV (KMG-IV): sequencing the most valuable type-strain genomes for metagenomic binning, comparative biology and taxonomic classification.</title>
        <authorList>
            <person name="Goeker M."/>
        </authorList>
    </citation>
    <scope>NUCLEOTIDE SEQUENCE [LARGE SCALE GENOMIC DNA]</scope>
    <source>
        <strain evidence="1 2">DSM 25059</strain>
    </source>
</reference>
<evidence type="ECO:0000313" key="2">
    <source>
        <dbReference type="Proteomes" id="UP000295493"/>
    </source>
</evidence>
<name>A0A4R6FXJ5_9SPHN</name>
<evidence type="ECO:0000313" key="1">
    <source>
        <dbReference type="EMBL" id="TDN86673.1"/>
    </source>
</evidence>
<proteinExistence type="predicted"/>
<comment type="caution">
    <text evidence="1">The sequence shown here is derived from an EMBL/GenBank/DDBJ whole genome shotgun (WGS) entry which is preliminary data.</text>
</comment>
<dbReference type="RefSeq" id="WP_133493868.1">
    <property type="nucleotide sequence ID" value="NZ_BMLU01000001.1"/>
</dbReference>
<dbReference type="AlphaFoldDB" id="A0A4R6FXJ5"/>
<gene>
    <name evidence="1" type="ORF">EV664_101248</name>
</gene>
<keyword evidence="2" id="KW-1185">Reference proteome</keyword>
<accession>A0A4R6FXJ5</accession>
<dbReference type="Proteomes" id="UP000295493">
    <property type="component" value="Unassembled WGS sequence"/>
</dbReference>
<sequence>MKATMVMIGGAVLLASCGGGTDEQRTAQNASAATACESKANNANYSGFSESDIQTLLKQRADTIKADAGTPEWDAQAAEFAKSFLGRIGMQPDSLCKSDYKDIQTLMGAEMDLESRSPQDNAGTLTGDALESYVRTLYRTAGLTAERGYRKLDEQVNYTLNAVKRTRDSWGK</sequence>
<evidence type="ECO:0008006" key="3">
    <source>
        <dbReference type="Google" id="ProtNLM"/>
    </source>
</evidence>
<organism evidence="1 2">
    <name type="scientific">Stakelama pacifica</name>
    <dbReference type="NCBI Taxonomy" id="517720"/>
    <lineage>
        <taxon>Bacteria</taxon>
        <taxon>Pseudomonadati</taxon>
        <taxon>Pseudomonadota</taxon>
        <taxon>Alphaproteobacteria</taxon>
        <taxon>Sphingomonadales</taxon>
        <taxon>Sphingomonadaceae</taxon>
        <taxon>Stakelama</taxon>
    </lineage>
</organism>
<dbReference type="PROSITE" id="PS51257">
    <property type="entry name" value="PROKAR_LIPOPROTEIN"/>
    <property type="match status" value="1"/>
</dbReference>
<protein>
    <recommendedName>
        <fullName evidence="3">Lipoprotein</fullName>
    </recommendedName>
</protein>
<dbReference type="EMBL" id="SNWD01000001">
    <property type="protein sequence ID" value="TDN86673.1"/>
    <property type="molecule type" value="Genomic_DNA"/>
</dbReference>